<dbReference type="PRINTS" id="PR00689">
    <property type="entry name" value="ACOABINDINGP"/>
</dbReference>
<dbReference type="OrthoDB" id="346910at2759"/>
<evidence type="ECO:0000256" key="2">
    <source>
        <dbReference type="ARBA" id="ARBA00023121"/>
    </source>
</evidence>
<gene>
    <name evidence="4" type="ORF">EZS28_015026</name>
</gene>
<sequence>MILVSFQYLISYKINLNKKKIGYNCIHIKLGQKKKHKKYGLSTLETVIIAFGYYALQQDRFNYELANRGGIEIGFRYLTHSSVKVRIAASCLFGIATDRQIGSEFRKNNEYISIISSTIPTPKLQVLQLVNLKRIKFRQHLPHLHSGYLNRVQMCENCDLQPSSEQTDEAFDLEHHVIRNQMIALRNFILNDVNAIEIIYSQMKQKINNQNMNIEIDTKKQKDNMQLTQNKDLMSKVIQYLNHPYSKLRASAIQVIDSLYEKVNKDWIILETKEIQLRQRIKEQELERKKVSDIKKIDDGMEYIHKCNLCALPFIFNQLNHPNIDNFYELAIWSIADLLKRLIALRYEEKQTIAQKKLENEETDIEAECEECGQMIQFGQFLKHMKSHNALSDINYETNIEEVEDEQDCSAKAAQKRMLEDIENEGLFESQKANKMSSEYEVAELWVRTNLGKVKQEELLEPYGYFQQYTFGDNTKPEPPKEDVVETLKWGQWTKQKGLSKDEAGKKYVEVVNKLKAKY</sequence>
<dbReference type="Gene3D" id="1.20.80.10">
    <property type="match status" value="1"/>
</dbReference>
<comment type="caution">
    <text evidence="4">The sequence shown here is derived from an EMBL/GenBank/DDBJ whole genome shotgun (WGS) entry which is preliminary data.</text>
</comment>
<accession>A0A5J4W3I9</accession>
<dbReference type="AlphaFoldDB" id="A0A5J4W3I9"/>
<protein>
    <recommendedName>
        <fullName evidence="3">ACB domain-containing protein</fullName>
    </recommendedName>
</protein>
<dbReference type="GO" id="GO:0000062">
    <property type="term" value="F:fatty-acyl-CoA binding"/>
    <property type="evidence" value="ECO:0007669"/>
    <property type="project" value="InterPro"/>
</dbReference>
<evidence type="ECO:0000259" key="3">
    <source>
        <dbReference type="PROSITE" id="PS51228"/>
    </source>
</evidence>
<feature type="domain" description="ACB" evidence="3">
    <location>
        <begin position="436"/>
        <end position="519"/>
    </location>
</feature>
<dbReference type="PANTHER" id="PTHR23310">
    <property type="entry name" value="ACYL-COA-BINDING PROTEIN, ACBP"/>
    <property type="match status" value="1"/>
</dbReference>
<dbReference type="SUPFAM" id="SSF47027">
    <property type="entry name" value="Acyl-CoA binding protein"/>
    <property type="match status" value="1"/>
</dbReference>
<keyword evidence="2" id="KW-0446">Lipid-binding</keyword>
<dbReference type="Proteomes" id="UP000324800">
    <property type="component" value="Unassembled WGS sequence"/>
</dbReference>
<reference evidence="4 5" key="1">
    <citation type="submission" date="2019-03" db="EMBL/GenBank/DDBJ databases">
        <title>Single cell metagenomics reveals metabolic interactions within the superorganism composed of flagellate Streblomastix strix and complex community of Bacteroidetes bacteria on its surface.</title>
        <authorList>
            <person name="Treitli S.C."/>
            <person name="Kolisko M."/>
            <person name="Husnik F."/>
            <person name="Keeling P."/>
            <person name="Hampl V."/>
        </authorList>
    </citation>
    <scope>NUCLEOTIDE SEQUENCE [LARGE SCALE GENOMIC DNA]</scope>
    <source>
        <strain evidence="4">ST1C</strain>
    </source>
</reference>
<name>A0A5J4W3I9_9EUKA</name>
<evidence type="ECO:0000313" key="5">
    <source>
        <dbReference type="Proteomes" id="UP000324800"/>
    </source>
</evidence>
<proteinExistence type="inferred from homology"/>
<evidence type="ECO:0000256" key="1">
    <source>
        <dbReference type="ARBA" id="ARBA00005567"/>
    </source>
</evidence>
<organism evidence="4 5">
    <name type="scientific">Streblomastix strix</name>
    <dbReference type="NCBI Taxonomy" id="222440"/>
    <lineage>
        <taxon>Eukaryota</taxon>
        <taxon>Metamonada</taxon>
        <taxon>Preaxostyla</taxon>
        <taxon>Oxymonadida</taxon>
        <taxon>Streblomastigidae</taxon>
        <taxon>Streblomastix</taxon>
    </lineage>
</organism>
<dbReference type="SUPFAM" id="SSF48371">
    <property type="entry name" value="ARM repeat"/>
    <property type="match status" value="1"/>
</dbReference>
<dbReference type="InterPro" id="IPR016024">
    <property type="entry name" value="ARM-type_fold"/>
</dbReference>
<evidence type="ECO:0000313" key="4">
    <source>
        <dbReference type="EMBL" id="KAA6389447.1"/>
    </source>
</evidence>
<dbReference type="EMBL" id="SNRW01003585">
    <property type="protein sequence ID" value="KAA6389447.1"/>
    <property type="molecule type" value="Genomic_DNA"/>
</dbReference>
<dbReference type="InterPro" id="IPR014352">
    <property type="entry name" value="FERM/acyl-CoA-bd_prot_sf"/>
</dbReference>
<comment type="similarity">
    <text evidence="1">Belongs to the ACBP family.</text>
</comment>
<dbReference type="InterPro" id="IPR000582">
    <property type="entry name" value="Acyl-CoA-binding_protein"/>
</dbReference>
<dbReference type="GO" id="GO:0006631">
    <property type="term" value="P:fatty acid metabolic process"/>
    <property type="evidence" value="ECO:0007669"/>
    <property type="project" value="TreeGrafter"/>
</dbReference>
<dbReference type="InterPro" id="IPR035984">
    <property type="entry name" value="Acyl-CoA-binding_sf"/>
</dbReference>
<dbReference type="Pfam" id="PF00887">
    <property type="entry name" value="ACBP"/>
    <property type="match status" value="1"/>
</dbReference>
<dbReference type="PROSITE" id="PS51228">
    <property type="entry name" value="ACB_2"/>
    <property type="match status" value="1"/>
</dbReference>
<dbReference type="PANTHER" id="PTHR23310:SF62">
    <property type="entry name" value="ACYL-COA BINDING PROTEIN 1, ISOFORM A"/>
    <property type="match status" value="1"/>
</dbReference>